<keyword evidence="4" id="KW-0808">Transferase</keyword>
<dbReference type="InterPro" id="IPR011989">
    <property type="entry name" value="ARM-like"/>
</dbReference>
<dbReference type="GO" id="GO:0061630">
    <property type="term" value="F:ubiquitin protein ligase activity"/>
    <property type="evidence" value="ECO:0007669"/>
    <property type="project" value="UniProtKB-EC"/>
</dbReference>
<evidence type="ECO:0000259" key="8">
    <source>
        <dbReference type="PROSITE" id="PS51698"/>
    </source>
</evidence>
<dbReference type="InterPro" id="IPR016024">
    <property type="entry name" value="ARM-type_fold"/>
</dbReference>
<dbReference type="GO" id="GO:0016567">
    <property type="term" value="P:protein ubiquitination"/>
    <property type="evidence" value="ECO:0007669"/>
    <property type="project" value="InterPro"/>
</dbReference>
<dbReference type="Gene3D" id="1.25.10.10">
    <property type="entry name" value="Leucine-rich Repeat Variant"/>
    <property type="match status" value="1"/>
</dbReference>
<evidence type="ECO:0000256" key="6">
    <source>
        <dbReference type="ARBA" id="ARBA00022786"/>
    </source>
</evidence>
<sequence>MGTDCGEVVEPVPNIRSFKVHHKMCTELMKLVDRISRIFPDIEAARPRCSAGIQSLCLLSNAIDKAKLLLQHCCESSKLYLAVTGDTVLSRFQKARKSLEQSLSQVQSVVPVMLAAEISQIIDNLACITIVLDSTEEETGRVIKELLQQGASTSDSIEISEIKALQFAAARLNIRSPKAILLEKRSIKKLLDKVGPNDQTKKMILRYLLHLLKKYGNYITGEQIEAVYPYSDGPIVPENCSLHSQHIHHVEPERCFNYDQFETHDSEMGRAEPQEEYKCPISSRLMYDPVVIASGATYERMWIQKWFEEGNDTCPKTGKKLAHMSLTPNTVMKDLISKWCRNNGVTLAEPQKLAKEFHSWEVSSTSIRSFGSSMNDLHLPVDLSSMSLGSLDYSQGSDSSHARNTNDFNLMPKKANDNSWSHQIYVHVHDTDLITLSKFPYLEWDSQCQAIKDLKDRLKCNCQASCSLPSEKFVELLNRFLSFAYEHQDVKALRTGTQLLMEFVNNCGKDLSYLREDTFGMLGSFLDLEVMVEALSIMEKLSANYHNKATIATSSVLTSILKILDSDSREFQEQAIRILYNLSFNSENCSHMASLGCIPKLLPYFEDQTLLRYCICMLKNLGDIEVGRVSIVRTNGCIASVAEILDTGSIEEQEHALSVLLSLCSQREDYCQLVMYEGVIPSLVTISINGSDNGKVSAVELLRLLGDVQYEEESVKPRCETQDSNDHSQEKKSSKTSGFLKKLSPFSKSKR</sequence>
<evidence type="ECO:0000256" key="2">
    <source>
        <dbReference type="ARBA" id="ARBA00004906"/>
    </source>
</evidence>
<evidence type="ECO:0000256" key="3">
    <source>
        <dbReference type="ARBA" id="ARBA00012483"/>
    </source>
</evidence>
<dbReference type="Gene3D" id="3.30.40.10">
    <property type="entry name" value="Zinc/RING finger domain, C3HC4 (zinc finger)"/>
    <property type="match status" value="1"/>
</dbReference>
<keyword evidence="5" id="KW-0677">Repeat</keyword>
<dbReference type="PANTHER" id="PTHR23315">
    <property type="entry name" value="U BOX DOMAIN-CONTAINING"/>
    <property type="match status" value="1"/>
</dbReference>
<evidence type="ECO:0000256" key="1">
    <source>
        <dbReference type="ARBA" id="ARBA00000900"/>
    </source>
</evidence>
<evidence type="ECO:0000256" key="5">
    <source>
        <dbReference type="ARBA" id="ARBA00022737"/>
    </source>
</evidence>
<organism evidence="9 10">
    <name type="scientific">Acacia crassicarpa</name>
    <name type="common">northern wattle</name>
    <dbReference type="NCBI Taxonomy" id="499986"/>
    <lineage>
        <taxon>Eukaryota</taxon>
        <taxon>Viridiplantae</taxon>
        <taxon>Streptophyta</taxon>
        <taxon>Embryophyta</taxon>
        <taxon>Tracheophyta</taxon>
        <taxon>Spermatophyta</taxon>
        <taxon>Magnoliopsida</taxon>
        <taxon>eudicotyledons</taxon>
        <taxon>Gunneridae</taxon>
        <taxon>Pentapetalae</taxon>
        <taxon>rosids</taxon>
        <taxon>fabids</taxon>
        <taxon>Fabales</taxon>
        <taxon>Fabaceae</taxon>
        <taxon>Caesalpinioideae</taxon>
        <taxon>mimosoid clade</taxon>
        <taxon>Acacieae</taxon>
        <taxon>Acacia</taxon>
    </lineage>
</organism>
<dbReference type="PROSITE" id="PS51698">
    <property type="entry name" value="U_BOX"/>
    <property type="match status" value="1"/>
</dbReference>
<dbReference type="Pfam" id="PF25598">
    <property type="entry name" value="ARM_PUB"/>
    <property type="match status" value="1"/>
</dbReference>
<dbReference type="SMART" id="SM00185">
    <property type="entry name" value="ARM"/>
    <property type="match status" value="4"/>
</dbReference>
<proteinExistence type="predicted"/>
<dbReference type="InterPro" id="IPR000225">
    <property type="entry name" value="Armadillo"/>
</dbReference>
<reference evidence="9" key="1">
    <citation type="submission" date="2023-10" db="EMBL/GenBank/DDBJ databases">
        <title>Chromosome-level genome of the transformable northern wattle, Acacia crassicarpa.</title>
        <authorList>
            <person name="Massaro I."/>
            <person name="Sinha N.R."/>
            <person name="Poethig S."/>
            <person name="Leichty A.R."/>
        </authorList>
    </citation>
    <scope>NUCLEOTIDE SEQUENCE</scope>
    <source>
        <strain evidence="9">Acra3RX</strain>
        <tissue evidence="9">Leaf</tissue>
    </source>
</reference>
<dbReference type="InterPro" id="IPR045210">
    <property type="entry name" value="RING-Ubox_PUB"/>
</dbReference>
<dbReference type="EMBL" id="JAWXYG010000010">
    <property type="protein sequence ID" value="KAK4259985.1"/>
    <property type="molecule type" value="Genomic_DNA"/>
</dbReference>
<accession>A0AAE1JYP8</accession>
<evidence type="ECO:0000313" key="9">
    <source>
        <dbReference type="EMBL" id="KAK4259985.1"/>
    </source>
</evidence>
<dbReference type="SUPFAM" id="SSF48371">
    <property type="entry name" value="ARM repeat"/>
    <property type="match status" value="1"/>
</dbReference>
<dbReference type="SMART" id="SM00504">
    <property type="entry name" value="Ubox"/>
    <property type="match status" value="1"/>
</dbReference>
<comment type="pathway">
    <text evidence="2">Protein modification; protein ubiquitination.</text>
</comment>
<evidence type="ECO:0000256" key="4">
    <source>
        <dbReference type="ARBA" id="ARBA00022679"/>
    </source>
</evidence>
<feature type="compositionally biased region" description="Low complexity" evidence="7">
    <location>
        <begin position="737"/>
        <end position="751"/>
    </location>
</feature>
<comment type="catalytic activity">
    <reaction evidence="1">
        <text>S-ubiquitinyl-[E2 ubiquitin-conjugating enzyme]-L-cysteine + [acceptor protein]-L-lysine = [E2 ubiquitin-conjugating enzyme]-L-cysteine + N(6)-ubiquitinyl-[acceptor protein]-L-lysine.</text>
        <dbReference type="EC" id="2.3.2.27"/>
    </reaction>
</comment>
<feature type="region of interest" description="Disordered" evidence="7">
    <location>
        <begin position="713"/>
        <end position="751"/>
    </location>
</feature>
<evidence type="ECO:0000256" key="7">
    <source>
        <dbReference type="SAM" id="MobiDB-lite"/>
    </source>
</evidence>
<keyword evidence="10" id="KW-1185">Reference proteome</keyword>
<feature type="compositionally biased region" description="Basic and acidic residues" evidence="7">
    <location>
        <begin position="713"/>
        <end position="733"/>
    </location>
</feature>
<dbReference type="SUPFAM" id="SSF57850">
    <property type="entry name" value="RING/U-box"/>
    <property type="match status" value="1"/>
</dbReference>
<gene>
    <name evidence="9" type="ORF">QN277_003163</name>
</gene>
<dbReference type="InterPro" id="IPR058678">
    <property type="entry name" value="ARM_PUB"/>
</dbReference>
<evidence type="ECO:0000313" key="10">
    <source>
        <dbReference type="Proteomes" id="UP001293593"/>
    </source>
</evidence>
<keyword evidence="6" id="KW-0833">Ubl conjugation pathway</keyword>
<dbReference type="CDD" id="cd16664">
    <property type="entry name" value="RING-Ubox_PUB"/>
    <property type="match status" value="1"/>
</dbReference>
<protein>
    <recommendedName>
        <fullName evidence="3">RING-type E3 ubiquitin transferase</fullName>
        <ecNumber evidence="3">2.3.2.27</ecNumber>
    </recommendedName>
</protein>
<feature type="domain" description="U-box" evidence="8">
    <location>
        <begin position="272"/>
        <end position="346"/>
    </location>
</feature>
<dbReference type="PANTHER" id="PTHR23315:SF240">
    <property type="entry name" value="U-BOX DOMAIN-CONTAINING PROTEIN 5"/>
    <property type="match status" value="1"/>
</dbReference>
<comment type="caution">
    <text evidence="9">The sequence shown here is derived from an EMBL/GenBank/DDBJ whole genome shotgun (WGS) entry which is preliminary data.</text>
</comment>
<name>A0AAE1JYP8_9FABA</name>
<dbReference type="InterPro" id="IPR003613">
    <property type="entry name" value="Ubox_domain"/>
</dbReference>
<dbReference type="Pfam" id="PF04564">
    <property type="entry name" value="U-box"/>
    <property type="match status" value="1"/>
</dbReference>
<dbReference type="Proteomes" id="UP001293593">
    <property type="component" value="Unassembled WGS sequence"/>
</dbReference>
<dbReference type="EC" id="2.3.2.27" evidence="3"/>
<dbReference type="InterPro" id="IPR013083">
    <property type="entry name" value="Znf_RING/FYVE/PHD"/>
</dbReference>
<dbReference type="AlphaFoldDB" id="A0AAE1JYP8"/>